<dbReference type="PANTHER" id="PTHR16453:SF9">
    <property type="entry name" value="GATOR COMPLEX PROTEIN MIOS"/>
    <property type="match status" value="1"/>
</dbReference>
<dbReference type="SMART" id="SM00320">
    <property type="entry name" value="WD40"/>
    <property type="match status" value="4"/>
</dbReference>
<feature type="region of interest" description="Disordered" evidence="2">
    <location>
        <begin position="672"/>
        <end position="705"/>
    </location>
</feature>
<protein>
    <recommendedName>
        <fullName evidence="3">GATOR2 complex protein MIO zinc-ribbon like domain-containing protein</fullName>
    </recommendedName>
</protein>
<dbReference type="Proteomes" id="UP000322225">
    <property type="component" value="Chromosome 13"/>
</dbReference>
<feature type="domain" description="GATOR2 complex protein MIO zinc-ribbon like" evidence="3">
    <location>
        <begin position="1027"/>
        <end position="1118"/>
    </location>
</feature>
<feature type="region of interest" description="Disordered" evidence="2">
    <location>
        <begin position="631"/>
        <end position="655"/>
    </location>
</feature>
<feature type="compositionally biased region" description="Polar residues" evidence="2">
    <location>
        <begin position="631"/>
        <end position="643"/>
    </location>
</feature>
<evidence type="ECO:0000256" key="1">
    <source>
        <dbReference type="ARBA" id="ARBA00009713"/>
    </source>
</evidence>
<evidence type="ECO:0000313" key="5">
    <source>
        <dbReference type="Proteomes" id="UP000322225"/>
    </source>
</evidence>
<sequence length="1120" mass="121675">MAVEPRRIALSDPLRSSPPRFVVGGQVSQVTSGDIKMYEWRRDKEEMGMVGIQTDIGQIRAMAWSPSPSYRNLLATGLSNGRTVIYNVAPSTLALPLTPNNPATVVASLTIKHTRPVTSISFSSLDANYIATGLERHRSDYSLLIWDISDAVAASGISVDGDDQWRRPEGDNAELSVSNPSAKVKTVVSEPRAIQQYCPSEQVNSVSFVPRTTQHLLASSSNKTIRLFDLRTPSYTTGTNAAAGAGAGTGTGANSPREPHGGASMAGASSQWLTRAVHDITPNPDDTNIFASYEITPGTANSVVKLWDVRRVGYEVLSFDVPGGGVMGLKWTEKGDKLGVGTKEGGVGLWEVINGRRMEDEKVVEEWMTLGGMRQIVKPRPNLHSFAFASGKGGDGDVMFVLKDGTIGIGPIGSAPVVRSGPRGDIAVATPSIRILDPDVPLEKAQGETTHDQEHTRPPTPTEHVPDDFDASHRANRFQLAPERVAKLIAERSRSASPAPGAKATSANAMMRSFMGGERKWYEEGANAERLVDEREELIGGWEGWRRVLGSDVGVVMRRRAMEGYGLSDLLLNAAVATRHPGKERIAGIWEFIDHLTRSMSPAISNSRGYNLTHLGIFPIWTGAGVVDTVEPSSPTSVRSGSTLVDPPNPYRAHEPVRQGSAAWNALSQVPFPHSRHSTTSTPGNDTPPRSRKASERRGQSQELDIDPDYLSAVHNLNQHRSELGGVGKPGVVPAALGGHRTELRKLILSICGENGEGGKEEVERLGATGQRTKAAFKAYFAGDEAGTVSNLMASEDQHHRLLGATIAGFMAQSASARGSEFFNSHWQRLVTKVDEPFIRAILTRIGGEDWEEVLGEEGVPLLDRIAVGVHHMDDREFESFLRRRMNRCTRSNSLHLLALTGFSSPAVSLLSRHLARTGDLQTVAILSAFFPQHRLSKSERDTVERWREDYRDMLDSWGMWGERCEYDVKWGEVARHISGAGAHTSGHGHADGKGGSCPVCNNPLSKDTEERLHRKNAVRGTINVGWPSERTTVCMYCQAPLPRCVICLTHVDPHHPPPSDNDYVGHVTDTIDAAYVCCLTCRHGGHANHILPWFEGGLDGGIAHAKCPVTGCDCECANM</sequence>
<dbReference type="EMBL" id="CP144063">
    <property type="protein sequence ID" value="WWD22526.1"/>
    <property type="molecule type" value="Genomic_DNA"/>
</dbReference>
<dbReference type="GeneID" id="43592615"/>
<dbReference type="AlphaFoldDB" id="A0AAJ8N173"/>
<dbReference type="InterPro" id="IPR031488">
    <property type="entry name" value="Zn_ribbon_mio"/>
</dbReference>
<evidence type="ECO:0000313" key="4">
    <source>
        <dbReference type="EMBL" id="WWD22526.1"/>
    </source>
</evidence>
<proteinExistence type="inferred from homology"/>
<dbReference type="PANTHER" id="PTHR16453">
    <property type="entry name" value="WD40 DOMAIN-CONTAINING PROTEIN MIO FAMILY MEMBER"/>
    <property type="match status" value="1"/>
</dbReference>
<organism evidence="4 5">
    <name type="scientific">Kwoniella shandongensis</name>
    <dbReference type="NCBI Taxonomy" id="1734106"/>
    <lineage>
        <taxon>Eukaryota</taxon>
        <taxon>Fungi</taxon>
        <taxon>Dikarya</taxon>
        <taxon>Basidiomycota</taxon>
        <taxon>Agaricomycotina</taxon>
        <taxon>Tremellomycetes</taxon>
        <taxon>Tremellales</taxon>
        <taxon>Cryptococcaceae</taxon>
        <taxon>Kwoniella</taxon>
    </lineage>
</organism>
<feature type="region of interest" description="Disordered" evidence="2">
    <location>
        <begin position="445"/>
        <end position="467"/>
    </location>
</feature>
<dbReference type="SUPFAM" id="SSF50978">
    <property type="entry name" value="WD40 repeat-like"/>
    <property type="match status" value="1"/>
</dbReference>
<reference evidence="4" key="1">
    <citation type="submission" date="2017-08" db="EMBL/GenBank/DDBJ databases">
        <authorList>
            <person name="Cuomo C."/>
            <person name="Billmyre B."/>
            <person name="Heitman J."/>
        </authorList>
    </citation>
    <scope>NUCLEOTIDE SEQUENCE</scope>
    <source>
        <strain evidence="4">CBS 12478</strain>
    </source>
</reference>
<feature type="compositionally biased region" description="Basic and acidic residues" evidence="2">
    <location>
        <begin position="445"/>
        <end position="457"/>
    </location>
</feature>
<gene>
    <name evidence="4" type="ORF">CI109_107019</name>
</gene>
<dbReference type="InterPro" id="IPR015943">
    <property type="entry name" value="WD40/YVTN_repeat-like_dom_sf"/>
</dbReference>
<dbReference type="Gene3D" id="2.130.10.10">
    <property type="entry name" value="YVTN repeat-like/Quinoprotein amine dehydrogenase"/>
    <property type="match status" value="2"/>
</dbReference>
<dbReference type="Pfam" id="PF21720">
    <property type="entry name" value="MIOS_WD40"/>
    <property type="match status" value="1"/>
</dbReference>
<evidence type="ECO:0000259" key="3">
    <source>
        <dbReference type="Pfam" id="PF17034"/>
    </source>
</evidence>
<dbReference type="RefSeq" id="XP_065824025.1">
    <property type="nucleotide sequence ID" value="XM_065967953.1"/>
</dbReference>
<dbReference type="Pfam" id="PF17034">
    <property type="entry name" value="zinc_ribbon_16"/>
    <property type="match status" value="1"/>
</dbReference>
<dbReference type="InterPro" id="IPR036322">
    <property type="entry name" value="WD40_repeat_dom_sf"/>
</dbReference>
<dbReference type="GO" id="GO:0005737">
    <property type="term" value="C:cytoplasm"/>
    <property type="evidence" value="ECO:0007669"/>
    <property type="project" value="TreeGrafter"/>
</dbReference>
<dbReference type="CDD" id="cd16691">
    <property type="entry name" value="mRING-H2-C3H3C2_Mio"/>
    <property type="match status" value="1"/>
</dbReference>
<accession>A0AAJ8N173</accession>
<reference evidence="4" key="2">
    <citation type="submission" date="2024-01" db="EMBL/GenBank/DDBJ databases">
        <title>Comparative genomics of Cryptococcus and Kwoniella reveals pathogenesis evolution and contrasting modes of karyotype evolution via chromosome fusion or intercentromeric recombination.</title>
        <authorList>
            <person name="Coelho M.A."/>
            <person name="David-Palma M."/>
            <person name="Shea T."/>
            <person name="Bowers K."/>
            <person name="McGinley-Smith S."/>
            <person name="Mohammad A.W."/>
            <person name="Gnirke A."/>
            <person name="Yurkov A.M."/>
            <person name="Nowrousian M."/>
            <person name="Sun S."/>
            <person name="Cuomo C.A."/>
            <person name="Heitman J."/>
        </authorList>
    </citation>
    <scope>NUCLEOTIDE SEQUENCE</scope>
    <source>
        <strain evidence="4">CBS 12478</strain>
    </source>
</reference>
<keyword evidence="5" id="KW-1185">Reference proteome</keyword>
<dbReference type="KEGG" id="ksn:43592615"/>
<dbReference type="InterPro" id="IPR037593">
    <property type="entry name" value="MIOS/Sea4"/>
</dbReference>
<dbReference type="GO" id="GO:1904263">
    <property type="term" value="P:positive regulation of TORC1 signaling"/>
    <property type="evidence" value="ECO:0007669"/>
    <property type="project" value="TreeGrafter"/>
</dbReference>
<dbReference type="InterPro" id="IPR001680">
    <property type="entry name" value="WD40_rpt"/>
</dbReference>
<feature type="region of interest" description="Disordered" evidence="2">
    <location>
        <begin position="239"/>
        <end position="267"/>
    </location>
</feature>
<comment type="similarity">
    <text evidence="1">Belongs to the WD repeat mio family.</text>
</comment>
<evidence type="ECO:0000256" key="2">
    <source>
        <dbReference type="SAM" id="MobiDB-lite"/>
    </source>
</evidence>
<name>A0AAJ8N173_9TREE</name>